<dbReference type="PROSITE" id="PS51257">
    <property type="entry name" value="PROKAR_LIPOPROTEIN"/>
    <property type="match status" value="1"/>
</dbReference>
<dbReference type="Proteomes" id="UP000530564">
    <property type="component" value="Unassembled WGS sequence"/>
</dbReference>
<feature type="chain" id="PRO_5032892210" evidence="1">
    <location>
        <begin position="21"/>
        <end position="153"/>
    </location>
</feature>
<feature type="signal peptide" evidence="1">
    <location>
        <begin position="1"/>
        <end position="20"/>
    </location>
</feature>
<reference evidence="2 3" key="1">
    <citation type="submission" date="2020-08" db="EMBL/GenBank/DDBJ databases">
        <title>Genomic Encyclopedia of Type Strains, Phase IV (KMG-IV): sequencing the most valuable type-strain genomes for metagenomic binning, comparative biology and taxonomic classification.</title>
        <authorList>
            <person name="Goeker M."/>
        </authorList>
    </citation>
    <scope>NUCLEOTIDE SEQUENCE [LARGE SCALE GENOMIC DNA]</scope>
    <source>
        <strain evidence="2 3">DSM 21793</strain>
    </source>
</reference>
<gene>
    <name evidence="2" type="ORF">GGQ61_004032</name>
</gene>
<keyword evidence="3" id="KW-1185">Reference proteome</keyword>
<dbReference type="RefSeq" id="WP_183776713.1">
    <property type="nucleotide sequence ID" value="NZ_JACIDK010000008.1"/>
</dbReference>
<sequence>MNRIQYLALPLFASAALLGACTPQPSPNSYSRAETMRPQTVELGTLQSIRPVNIRPGETRLGMATGAVLGGIAGSQIGGGTAANVAGGVAGAVAGGALGSALQGSQNTAGLELTVKLDSGRMIAIVQPGGPNDFRVGDRVRVVGNGENTRVTR</sequence>
<keyword evidence="1" id="KW-0732">Signal</keyword>
<accession>A0A840A6T2</accession>
<dbReference type="AlphaFoldDB" id="A0A840A6T2"/>
<evidence type="ECO:0000313" key="3">
    <source>
        <dbReference type="Proteomes" id="UP000530564"/>
    </source>
</evidence>
<proteinExistence type="predicted"/>
<evidence type="ECO:0000256" key="1">
    <source>
        <dbReference type="SAM" id="SignalP"/>
    </source>
</evidence>
<evidence type="ECO:0000313" key="2">
    <source>
        <dbReference type="EMBL" id="MBB3893290.1"/>
    </source>
</evidence>
<keyword evidence="2" id="KW-0449">Lipoprotein</keyword>
<organism evidence="2 3">
    <name type="scientific">Phenylobacterium haematophilum</name>
    <dbReference type="NCBI Taxonomy" id="98513"/>
    <lineage>
        <taxon>Bacteria</taxon>
        <taxon>Pseudomonadati</taxon>
        <taxon>Pseudomonadota</taxon>
        <taxon>Alphaproteobacteria</taxon>
        <taxon>Caulobacterales</taxon>
        <taxon>Caulobacteraceae</taxon>
        <taxon>Phenylobacterium</taxon>
    </lineage>
</organism>
<name>A0A840A6T2_9CAUL</name>
<comment type="caution">
    <text evidence="2">The sequence shown here is derived from an EMBL/GenBank/DDBJ whole genome shotgun (WGS) entry which is preliminary data.</text>
</comment>
<protein>
    <submittedName>
        <fullName evidence="2">Outer membrane lipoprotein SlyB</fullName>
    </submittedName>
</protein>
<dbReference type="EMBL" id="JACIDK010000008">
    <property type="protein sequence ID" value="MBB3893290.1"/>
    <property type="molecule type" value="Genomic_DNA"/>
</dbReference>